<dbReference type="InterPro" id="IPR001699">
    <property type="entry name" value="TF_T-box"/>
</dbReference>
<name>A0A1V9XVM6_9ACAR</name>
<dbReference type="SUPFAM" id="SSF49417">
    <property type="entry name" value="p53-like transcription factors"/>
    <property type="match status" value="1"/>
</dbReference>
<evidence type="ECO:0000256" key="4">
    <source>
        <dbReference type="ARBA" id="ARBA00023242"/>
    </source>
</evidence>
<accession>A0A1V9XVM6</accession>
<dbReference type="PANTHER" id="PTHR11267:SF181">
    <property type="entry name" value="OPTOMOTOR-BLIND PROTEIN"/>
    <property type="match status" value="1"/>
</dbReference>
<comment type="caution">
    <text evidence="5">Lacks conserved residue(s) required for the propagation of feature annotation.</text>
</comment>
<dbReference type="AlphaFoldDB" id="A0A1V9XVM6"/>
<dbReference type="STRING" id="418985.A0A1V9XVM6"/>
<dbReference type="InterPro" id="IPR008967">
    <property type="entry name" value="p53-like_TF_DNA-bd_sf"/>
</dbReference>
<evidence type="ECO:0000256" key="5">
    <source>
        <dbReference type="PROSITE-ProRule" id="PRU00201"/>
    </source>
</evidence>
<gene>
    <name evidence="7" type="ORF">BIW11_00424</name>
</gene>
<dbReference type="GO" id="GO:0000978">
    <property type="term" value="F:RNA polymerase II cis-regulatory region sequence-specific DNA binding"/>
    <property type="evidence" value="ECO:0007669"/>
    <property type="project" value="InterPro"/>
</dbReference>
<keyword evidence="2 5" id="KW-0238">DNA-binding</keyword>
<dbReference type="GO" id="GO:0000981">
    <property type="term" value="F:DNA-binding transcription factor activity, RNA polymerase II-specific"/>
    <property type="evidence" value="ECO:0007669"/>
    <property type="project" value="TreeGrafter"/>
</dbReference>
<keyword evidence="8" id="KW-1185">Reference proteome</keyword>
<dbReference type="GO" id="GO:0005634">
    <property type="term" value="C:nucleus"/>
    <property type="evidence" value="ECO:0007669"/>
    <property type="project" value="UniProtKB-SubCell"/>
</dbReference>
<evidence type="ECO:0000256" key="1">
    <source>
        <dbReference type="ARBA" id="ARBA00023015"/>
    </source>
</evidence>
<evidence type="ECO:0000256" key="3">
    <source>
        <dbReference type="ARBA" id="ARBA00023163"/>
    </source>
</evidence>
<proteinExistence type="predicted"/>
<keyword evidence="4 5" id="KW-0539">Nucleus</keyword>
<keyword evidence="3" id="KW-0804">Transcription</keyword>
<dbReference type="PROSITE" id="PS50252">
    <property type="entry name" value="TBOX_3"/>
    <property type="match status" value="1"/>
</dbReference>
<dbReference type="PANTHER" id="PTHR11267">
    <property type="entry name" value="T-BOX PROTEIN-RELATED"/>
    <property type="match status" value="1"/>
</dbReference>
<evidence type="ECO:0000313" key="7">
    <source>
        <dbReference type="EMBL" id="OQR77554.1"/>
    </source>
</evidence>
<feature type="domain" description="T-box" evidence="6">
    <location>
        <begin position="1"/>
        <end position="177"/>
    </location>
</feature>
<dbReference type="InterPro" id="IPR036960">
    <property type="entry name" value="T-box_sf"/>
</dbReference>
<dbReference type="Gene3D" id="2.60.40.820">
    <property type="entry name" value="Transcription factor, T-box"/>
    <property type="match status" value="1"/>
</dbReference>
<keyword evidence="1" id="KW-0805">Transcription regulation</keyword>
<comment type="caution">
    <text evidence="7">The sequence shown here is derived from an EMBL/GenBank/DDBJ whole genome shotgun (WGS) entry which is preliminary data.</text>
</comment>
<dbReference type="GO" id="GO:0045893">
    <property type="term" value="P:positive regulation of DNA-templated transcription"/>
    <property type="evidence" value="ECO:0007669"/>
    <property type="project" value="InterPro"/>
</dbReference>
<evidence type="ECO:0000313" key="8">
    <source>
        <dbReference type="Proteomes" id="UP000192247"/>
    </source>
</evidence>
<dbReference type="InterPro" id="IPR046360">
    <property type="entry name" value="T-box_DNA-bd"/>
</dbReference>
<dbReference type="SMART" id="SM00425">
    <property type="entry name" value="TBOX"/>
    <property type="match status" value="1"/>
</dbReference>
<dbReference type="GO" id="GO:0000785">
    <property type="term" value="C:chromatin"/>
    <property type="evidence" value="ECO:0007669"/>
    <property type="project" value="TreeGrafter"/>
</dbReference>
<dbReference type="InParanoid" id="A0A1V9XVM6"/>
<organism evidence="7 8">
    <name type="scientific">Tropilaelaps mercedesae</name>
    <dbReference type="NCBI Taxonomy" id="418985"/>
    <lineage>
        <taxon>Eukaryota</taxon>
        <taxon>Metazoa</taxon>
        <taxon>Ecdysozoa</taxon>
        <taxon>Arthropoda</taxon>
        <taxon>Chelicerata</taxon>
        <taxon>Arachnida</taxon>
        <taxon>Acari</taxon>
        <taxon>Parasitiformes</taxon>
        <taxon>Mesostigmata</taxon>
        <taxon>Gamasina</taxon>
        <taxon>Dermanyssoidea</taxon>
        <taxon>Laelapidae</taxon>
        <taxon>Tropilaelaps</taxon>
    </lineage>
</organism>
<dbReference type="EMBL" id="MNPL01003396">
    <property type="protein sequence ID" value="OQR77554.1"/>
    <property type="molecule type" value="Genomic_DNA"/>
</dbReference>
<dbReference type="OrthoDB" id="7442607at2759"/>
<dbReference type="Pfam" id="PF00907">
    <property type="entry name" value="T-box"/>
    <property type="match status" value="1"/>
</dbReference>
<reference evidence="7 8" key="1">
    <citation type="journal article" date="2017" name="Gigascience">
        <title>Draft genome of the honey bee ectoparasitic mite, Tropilaelaps mercedesae, is shaped by the parasitic life history.</title>
        <authorList>
            <person name="Dong X."/>
            <person name="Armstrong S.D."/>
            <person name="Xia D."/>
            <person name="Makepeace B.L."/>
            <person name="Darby A.C."/>
            <person name="Kadowaki T."/>
        </authorList>
    </citation>
    <scope>NUCLEOTIDE SEQUENCE [LARGE SCALE GENOMIC DNA]</scope>
    <source>
        <strain evidence="7">Wuxi-XJTLU</strain>
    </source>
</reference>
<comment type="subcellular location">
    <subcellularLocation>
        <location evidence="5">Nucleus</location>
    </subcellularLocation>
</comment>
<dbReference type="PRINTS" id="PR00937">
    <property type="entry name" value="TBOX"/>
</dbReference>
<dbReference type="GO" id="GO:0001708">
    <property type="term" value="P:cell fate specification"/>
    <property type="evidence" value="ECO:0007669"/>
    <property type="project" value="TreeGrafter"/>
</dbReference>
<evidence type="ECO:0000256" key="2">
    <source>
        <dbReference type="ARBA" id="ARBA00023125"/>
    </source>
</evidence>
<sequence length="405" mass="45238">MFPVIRVQLSGLESSARYSIRLELNQIGTNRYKFHGTEWVASGKGEVASSQSVFRHQDSPNTGAFWMKGPVAFNKAKLTNKPTADPRYIVLNSLHVYEPRVIIVREEIDGFGETPISHHRVVCSGQAPISTLTPFASVREWSFPLRETQFVAVTAYQNERVTQLKVRHNPFAKAFLDSRNGDESLLGTTVGQYSLAAQQTRHVQLVHQQTHQQQNYSLEHFPAQQQYESHVQHQPLFHTTTTAPLQRTQPSHNSDPTLSDTGRAGVDFYESALNTLPSTSTDGHRTFECLRWSSSLYHNPPPSEYWKNEAFRVFPPTSVQSVRPPSDGVTPFFVTSQASISGMNPTNDMASQAIPTSNSEIILSPPSPVPAVPMPFLSSSSFGFPYIHFVEDCEPPPTSNDLEQL</sequence>
<protein>
    <submittedName>
        <fullName evidence="7">T-related protein-like</fullName>
    </submittedName>
</protein>
<dbReference type="Proteomes" id="UP000192247">
    <property type="component" value="Unassembled WGS sequence"/>
</dbReference>
<evidence type="ECO:0000259" key="6">
    <source>
        <dbReference type="PROSITE" id="PS50252"/>
    </source>
</evidence>